<protein>
    <submittedName>
        <fullName evidence="3">NADH:quinone oxidoreductase</fullName>
    </submittedName>
</protein>
<evidence type="ECO:0000256" key="1">
    <source>
        <dbReference type="SAM" id="MobiDB-lite"/>
    </source>
</evidence>
<dbReference type="Proteomes" id="UP000731907">
    <property type="component" value="Unassembled WGS sequence"/>
</dbReference>
<keyword evidence="2" id="KW-1133">Transmembrane helix</keyword>
<feature type="transmembrane region" description="Helical" evidence="2">
    <location>
        <begin position="39"/>
        <end position="59"/>
    </location>
</feature>
<dbReference type="EMBL" id="JAAATX020000001">
    <property type="protein sequence ID" value="MBU9696446.1"/>
    <property type="molecule type" value="Genomic_DNA"/>
</dbReference>
<feature type="region of interest" description="Disordered" evidence="1">
    <location>
        <begin position="118"/>
        <end position="147"/>
    </location>
</feature>
<evidence type="ECO:0000256" key="2">
    <source>
        <dbReference type="SAM" id="Phobius"/>
    </source>
</evidence>
<comment type="caution">
    <text evidence="3">The sequence shown here is derived from an EMBL/GenBank/DDBJ whole genome shotgun (WGS) entry which is preliminary data.</text>
</comment>
<feature type="compositionally biased region" description="Low complexity" evidence="1">
    <location>
        <begin position="129"/>
        <end position="140"/>
    </location>
</feature>
<organism evidence="3 4">
    <name type="scientific">Paragemmobacter amnigenus</name>
    <dbReference type="NCBI Taxonomy" id="2852097"/>
    <lineage>
        <taxon>Bacteria</taxon>
        <taxon>Pseudomonadati</taxon>
        <taxon>Pseudomonadota</taxon>
        <taxon>Alphaproteobacteria</taxon>
        <taxon>Rhodobacterales</taxon>
        <taxon>Paracoccaceae</taxon>
        <taxon>Paragemmobacter</taxon>
    </lineage>
</organism>
<accession>A0ABS6IY49</accession>
<proteinExistence type="predicted"/>
<evidence type="ECO:0000313" key="4">
    <source>
        <dbReference type="Proteomes" id="UP000731907"/>
    </source>
</evidence>
<keyword evidence="2" id="KW-0472">Membrane</keyword>
<sequence>MKRVENLNAPSLSGWLIAIGAGIIAFAVAKVVGEFDYTPAAFFGVVVTVAAGLVLGMPWGAADRIPKPEAASHDAPPHGQPMAEAVAAPAVMTSAAPATLVAEPASKPAAAEAAAAVAAPPAKPKAAPKPKAATDIAPAPVGGTKPKALKSARKGVADDLKVIEGIGPALEKVLNENGIFHIDQIAQWGAAEVEWMDGNLKGFKGRVTRDKWVAQAKLIGEVGIEEFLRRAKTNDY</sequence>
<feature type="transmembrane region" description="Helical" evidence="2">
    <location>
        <begin position="12"/>
        <end position="33"/>
    </location>
</feature>
<dbReference type="Gene3D" id="1.10.150.20">
    <property type="entry name" value="5' to 3' exonuclease, C-terminal subdomain"/>
    <property type="match status" value="1"/>
</dbReference>
<keyword evidence="2" id="KW-0812">Transmembrane</keyword>
<evidence type="ECO:0000313" key="3">
    <source>
        <dbReference type="EMBL" id="MBU9696446.1"/>
    </source>
</evidence>
<name>A0ABS6IY49_9RHOB</name>
<gene>
    <name evidence="3" type="ORF">GU927_001165</name>
</gene>
<reference evidence="3 4" key="1">
    <citation type="submission" date="2021-06" db="EMBL/GenBank/DDBJ databases">
        <title>Rhodobacteraceae bacterium strain HSP-20.</title>
        <authorList>
            <person name="Chen W.-M."/>
        </authorList>
    </citation>
    <scope>NUCLEOTIDE SEQUENCE [LARGE SCALE GENOMIC DNA]</scope>
    <source>
        <strain evidence="3 4">HSP-20</strain>
    </source>
</reference>
<keyword evidence="4" id="KW-1185">Reference proteome</keyword>
<dbReference type="RefSeq" id="WP_161760391.1">
    <property type="nucleotide sequence ID" value="NZ_JAAATX020000001.1"/>
</dbReference>